<name>A0AA35YXK8_LACSI</name>
<organism evidence="1 2">
    <name type="scientific">Lactuca saligna</name>
    <name type="common">Willowleaf lettuce</name>
    <dbReference type="NCBI Taxonomy" id="75948"/>
    <lineage>
        <taxon>Eukaryota</taxon>
        <taxon>Viridiplantae</taxon>
        <taxon>Streptophyta</taxon>
        <taxon>Embryophyta</taxon>
        <taxon>Tracheophyta</taxon>
        <taxon>Spermatophyta</taxon>
        <taxon>Magnoliopsida</taxon>
        <taxon>eudicotyledons</taxon>
        <taxon>Gunneridae</taxon>
        <taxon>Pentapetalae</taxon>
        <taxon>asterids</taxon>
        <taxon>campanulids</taxon>
        <taxon>Asterales</taxon>
        <taxon>Asteraceae</taxon>
        <taxon>Cichorioideae</taxon>
        <taxon>Cichorieae</taxon>
        <taxon>Lactucinae</taxon>
        <taxon>Lactuca</taxon>
    </lineage>
</organism>
<reference evidence="1" key="1">
    <citation type="submission" date="2023-04" db="EMBL/GenBank/DDBJ databases">
        <authorList>
            <person name="Vijverberg K."/>
            <person name="Xiong W."/>
            <person name="Schranz E."/>
        </authorList>
    </citation>
    <scope>NUCLEOTIDE SEQUENCE</scope>
</reference>
<dbReference type="AlphaFoldDB" id="A0AA35YXK8"/>
<sequence length="111" mass="12158">MTSPSDFLMYWLPLVHYLRLRQPPIVERKGTKAAVLPSSSNEGCSFYSTTITLGGKDFGPLLIGEERNTKTVRKWSVTLNRSQGMAVIGGGKSLIFFSLVVMFQGGNEGEG</sequence>
<accession>A0AA35YXK8</accession>
<keyword evidence="2" id="KW-1185">Reference proteome</keyword>
<gene>
    <name evidence="1" type="ORF">LSALG_LOCUS21772</name>
</gene>
<evidence type="ECO:0000313" key="2">
    <source>
        <dbReference type="Proteomes" id="UP001177003"/>
    </source>
</evidence>
<dbReference type="Proteomes" id="UP001177003">
    <property type="component" value="Chromosome 4"/>
</dbReference>
<evidence type="ECO:0000313" key="1">
    <source>
        <dbReference type="EMBL" id="CAI9282113.1"/>
    </source>
</evidence>
<proteinExistence type="predicted"/>
<protein>
    <submittedName>
        <fullName evidence="1">Uncharacterized protein</fullName>
    </submittedName>
</protein>
<dbReference type="EMBL" id="OX465080">
    <property type="protein sequence ID" value="CAI9282113.1"/>
    <property type="molecule type" value="Genomic_DNA"/>
</dbReference>